<protein>
    <submittedName>
        <fullName evidence="2">Phage portal protein</fullName>
    </submittedName>
</protein>
<evidence type="ECO:0000256" key="1">
    <source>
        <dbReference type="SAM" id="MobiDB-lite"/>
    </source>
</evidence>
<dbReference type="GO" id="GO:0005198">
    <property type="term" value="F:structural molecule activity"/>
    <property type="evidence" value="ECO:0007669"/>
    <property type="project" value="InterPro"/>
</dbReference>
<dbReference type="Pfam" id="PF05136">
    <property type="entry name" value="Phage_portal_2"/>
    <property type="match status" value="1"/>
</dbReference>
<dbReference type="EMBL" id="JABBZM010000003">
    <property type="protein sequence ID" value="NMV37235.1"/>
    <property type="molecule type" value="Genomic_DNA"/>
</dbReference>
<comment type="caution">
    <text evidence="2">The sequence shown here is derived from an EMBL/GenBank/DDBJ whole genome shotgun (WGS) entry which is preliminary data.</text>
</comment>
<evidence type="ECO:0000313" key="2">
    <source>
        <dbReference type="EMBL" id="NMV37235.1"/>
    </source>
</evidence>
<name>A0A848NVX4_9RALS</name>
<feature type="region of interest" description="Disordered" evidence="1">
    <location>
        <begin position="516"/>
        <end position="551"/>
    </location>
</feature>
<dbReference type="RefSeq" id="WP_169339421.1">
    <property type="nucleotide sequence ID" value="NZ_JABBZM010000003.1"/>
</dbReference>
<dbReference type="GO" id="GO:0019068">
    <property type="term" value="P:virion assembly"/>
    <property type="evidence" value="ECO:0007669"/>
    <property type="project" value="InterPro"/>
</dbReference>
<feature type="compositionally biased region" description="Acidic residues" evidence="1">
    <location>
        <begin position="539"/>
        <end position="551"/>
    </location>
</feature>
<dbReference type="NCBIfam" id="TIGR01539">
    <property type="entry name" value="portal_lambda"/>
    <property type="match status" value="1"/>
</dbReference>
<accession>A0A848NVX4</accession>
<reference evidence="2 3" key="1">
    <citation type="submission" date="2020-04" db="EMBL/GenBank/DDBJ databases">
        <title>Ralstonia insidiosa genome sequencing and assembly.</title>
        <authorList>
            <person name="Martins R.C.R."/>
            <person name="Perdigao-Neto L.V."/>
            <person name="Levin A.S.S."/>
            <person name="Costa S.F."/>
        </authorList>
    </citation>
    <scope>NUCLEOTIDE SEQUENCE [LARGE SCALE GENOMIC DNA]</scope>
    <source>
        <strain evidence="2 3">5047</strain>
    </source>
</reference>
<proteinExistence type="predicted"/>
<organism evidence="2 3">
    <name type="scientific">Ralstonia insidiosa</name>
    <dbReference type="NCBI Taxonomy" id="190721"/>
    <lineage>
        <taxon>Bacteria</taxon>
        <taxon>Pseudomonadati</taxon>
        <taxon>Pseudomonadota</taxon>
        <taxon>Betaproteobacteria</taxon>
        <taxon>Burkholderiales</taxon>
        <taxon>Burkholderiaceae</taxon>
        <taxon>Ralstonia</taxon>
    </lineage>
</organism>
<dbReference type="Proteomes" id="UP000575469">
    <property type="component" value="Unassembled WGS sequence"/>
</dbReference>
<dbReference type="InterPro" id="IPR006429">
    <property type="entry name" value="Phage_lambda_portal"/>
</dbReference>
<evidence type="ECO:0000313" key="3">
    <source>
        <dbReference type="Proteomes" id="UP000575469"/>
    </source>
</evidence>
<gene>
    <name evidence="2" type="ORF">HGR00_04880</name>
</gene>
<dbReference type="AlphaFoldDB" id="A0A848NVX4"/>
<sequence>MSRGQPVQIPKPTIIDRVVGYLSPAAGLERMRSRVQMAIAGQWFGARFDRRATQNWAPYGGSADADTVYDLRWLRNRSRDAMRNQPLALGAVNTVVTTAVGTGLVMRSTVDAATLGMSEDEAQAWQRKAEREFRLWAKDANSCDAARTQDFYAIQALAFRSALESGDVFASLPMIKRPGSVYETKVQLIEADRVVNKGYAMNTEKVAQGVEMDDNGAPIKYHILRQHPGGLMPFQLEWDVVPVFGPKTGRRNILHLFDKRRPGQSRGVPYIAPVIELLKQLGDYTNAEVTAAVISGMFTVFITSEDGGGLNPGSDVMNASTSKPGATLQMGPGAILDLSPGEKVEFADPKRPNQAFDPFVIAVLRQIGVALELPFEVLVKHFTASYSAARAALLEAWRFYKSRRDWLASMFCQPIYEAWLEEAVALGRIDAPGFFDDPTIRGAYCGAIWVGDAPGQIDPLKEINAAKGRLELNITSHSDECVALTGADWDSTIERRAREDARMRELGLVTVYAPLSPANLNGPVPQPAPAKPGSGNDDAPSDDDASDLENA</sequence>